<proteinExistence type="predicted"/>
<sequence>MQVQATTKVADWICWNNNVDGIVRTSLHGLYHVTAVVNYKSKSTNAAIQFMKGADPDGVLRLHGRLLQLDDVGVHHSRREEPTVRCQVPRQSHGYELPDDRSARKVVARSNFMHVVFTQCTSVMLVLLDGTVPTTLYKIIS</sequence>
<gene>
    <name evidence="1" type="ORF">PR002_g5322</name>
</gene>
<name>A0A6A3N2T4_9STRA</name>
<protein>
    <submittedName>
        <fullName evidence="1">Uncharacterized protein</fullName>
    </submittedName>
</protein>
<comment type="caution">
    <text evidence="1">The sequence shown here is derived from an EMBL/GenBank/DDBJ whole genome shotgun (WGS) entry which is preliminary data.</text>
</comment>
<evidence type="ECO:0000313" key="1">
    <source>
        <dbReference type="EMBL" id="KAE9039749.1"/>
    </source>
</evidence>
<reference evidence="1 2" key="1">
    <citation type="submission" date="2018-09" db="EMBL/GenBank/DDBJ databases">
        <title>Genomic investigation of the strawberry pathogen Phytophthora fragariae indicates pathogenicity is determined by transcriptional variation in three key races.</title>
        <authorList>
            <person name="Adams T.M."/>
            <person name="Armitage A.D."/>
            <person name="Sobczyk M.K."/>
            <person name="Bates H.J."/>
            <person name="Dunwell J.M."/>
            <person name="Nellist C.F."/>
            <person name="Harrison R.J."/>
        </authorList>
    </citation>
    <scope>NUCLEOTIDE SEQUENCE [LARGE SCALE GENOMIC DNA]</scope>
    <source>
        <strain evidence="1 2">SCRP324</strain>
    </source>
</reference>
<organism evidence="1 2">
    <name type="scientific">Phytophthora rubi</name>
    <dbReference type="NCBI Taxonomy" id="129364"/>
    <lineage>
        <taxon>Eukaryota</taxon>
        <taxon>Sar</taxon>
        <taxon>Stramenopiles</taxon>
        <taxon>Oomycota</taxon>
        <taxon>Peronosporomycetes</taxon>
        <taxon>Peronosporales</taxon>
        <taxon>Peronosporaceae</taxon>
        <taxon>Phytophthora</taxon>
    </lineage>
</organism>
<dbReference type="EMBL" id="QXFU01000225">
    <property type="protein sequence ID" value="KAE9039749.1"/>
    <property type="molecule type" value="Genomic_DNA"/>
</dbReference>
<accession>A0A6A3N2T4</accession>
<dbReference type="AlphaFoldDB" id="A0A6A3N2T4"/>
<dbReference type="OrthoDB" id="123297at2759"/>
<evidence type="ECO:0000313" key="2">
    <source>
        <dbReference type="Proteomes" id="UP000435112"/>
    </source>
</evidence>
<dbReference type="Proteomes" id="UP000435112">
    <property type="component" value="Unassembled WGS sequence"/>
</dbReference>